<evidence type="ECO:0000256" key="1">
    <source>
        <dbReference type="ARBA" id="ARBA00000451"/>
    </source>
</evidence>
<comment type="caution">
    <text evidence="7">The sequence shown here is derived from an EMBL/GenBank/DDBJ whole genome shotgun (WGS) entry which is preliminary data.</text>
</comment>
<dbReference type="InterPro" id="IPR030397">
    <property type="entry name" value="SEPARIN_core_dom"/>
</dbReference>
<feature type="coiled-coil region" evidence="5">
    <location>
        <begin position="798"/>
        <end position="825"/>
    </location>
</feature>
<comment type="catalytic activity">
    <reaction evidence="1">
        <text>All bonds known to be hydrolyzed by this endopeptidase have arginine in P1 and an acidic residue in P4. P6 is often occupied by an acidic residue or by a hydroxy-amino-acid residue, the phosphorylation of which enhances cleavage.</text>
        <dbReference type="EC" id="3.4.22.49"/>
    </reaction>
</comment>
<gene>
    <name evidence="7" type="ORF">CL6EHI_120330</name>
</gene>
<dbReference type="GO" id="GO:0005737">
    <property type="term" value="C:cytoplasm"/>
    <property type="evidence" value="ECO:0007669"/>
    <property type="project" value="TreeGrafter"/>
</dbReference>
<dbReference type="EMBL" id="BDEQ01000001">
    <property type="protein sequence ID" value="GAT97911.1"/>
    <property type="molecule type" value="Genomic_DNA"/>
</dbReference>
<evidence type="ECO:0000259" key="6">
    <source>
        <dbReference type="PROSITE" id="PS51700"/>
    </source>
</evidence>
<evidence type="ECO:0000256" key="2">
    <source>
        <dbReference type="ARBA" id="ARBA00012489"/>
    </source>
</evidence>
<dbReference type="InterPro" id="IPR019734">
    <property type="entry name" value="TPR_rpt"/>
</dbReference>
<dbReference type="VEuPathDB" id="AmoebaDB:KM1_004450"/>
<dbReference type="Pfam" id="PF03568">
    <property type="entry name" value="Separin_C"/>
    <property type="match status" value="1"/>
</dbReference>
<protein>
    <recommendedName>
        <fullName evidence="2">separase</fullName>
        <ecNumber evidence="2">3.4.22.49</ecNumber>
    </recommendedName>
</protein>
<evidence type="ECO:0000313" key="8">
    <source>
        <dbReference type="Proteomes" id="UP000078387"/>
    </source>
</evidence>
<dbReference type="SMART" id="SM00028">
    <property type="entry name" value="TPR"/>
    <property type="match status" value="4"/>
</dbReference>
<dbReference type="InterPro" id="IPR005314">
    <property type="entry name" value="Peptidase_C50"/>
</dbReference>
<dbReference type="PANTHER" id="PTHR12792:SF0">
    <property type="entry name" value="SEPARIN"/>
    <property type="match status" value="1"/>
</dbReference>
<reference evidence="7 8" key="1">
    <citation type="submission" date="2016-05" db="EMBL/GenBank/DDBJ databases">
        <title>First whole genome sequencing of Entamoeba histolytica HM1:IMSS-clone-6.</title>
        <authorList>
            <person name="Mukherjee Avik.K."/>
            <person name="Izumyama S."/>
            <person name="Nakada-Tsukui K."/>
            <person name="Nozaki T."/>
        </authorList>
    </citation>
    <scope>NUCLEOTIDE SEQUENCE [LARGE SCALE GENOMIC DNA]</scope>
    <source>
        <strain evidence="7 8">HM1:IMSS clone 6</strain>
    </source>
</reference>
<proteinExistence type="predicted"/>
<dbReference type="Gene3D" id="1.25.40.10">
    <property type="entry name" value="Tetratricopeptide repeat domain"/>
    <property type="match status" value="1"/>
</dbReference>
<dbReference type="InterPro" id="IPR011990">
    <property type="entry name" value="TPR-like_helical_dom_sf"/>
</dbReference>
<feature type="coiled-coil region" evidence="5">
    <location>
        <begin position="1101"/>
        <end position="1128"/>
    </location>
</feature>
<dbReference type="GO" id="GO:0006508">
    <property type="term" value="P:proteolysis"/>
    <property type="evidence" value="ECO:0007669"/>
    <property type="project" value="InterPro"/>
</dbReference>
<keyword evidence="4" id="KW-0159">Chromosome partition</keyword>
<dbReference type="SUPFAM" id="SSF48452">
    <property type="entry name" value="TPR-like"/>
    <property type="match status" value="2"/>
</dbReference>
<dbReference type="VEuPathDB" id="AmoebaDB:EHI_120330"/>
<dbReference type="eggNOG" id="KOG1849">
    <property type="taxonomic scope" value="Eukaryota"/>
</dbReference>
<evidence type="ECO:0000256" key="5">
    <source>
        <dbReference type="SAM" id="Coils"/>
    </source>
</evidence>
<dbReference type="GO" id="GO:0005634">
    <property type="term" value="C:nucleus"/>
    <property type="evidence" value="ECO:0007669"/>
    <property type="project" value="InterPro"/>
</dbReference>
<dbReference type="GO" id="GO:0072686">
    <property type="term" value="C:mitotic spindle"/>
    <property type="evidence" value="ECO:0007669"/>
    <property type="project" value="TreeGrafter"/>
</dbReference>
<dbReference type="PROSITE" id="PS51700">
    <property type="entry name" value="SEPARIN"/>
    <property type="match status" value="1"/>
</dbReference>
<dbReference type="VEuPathDB" id="AmoebaDB:EHI8A_086820"/>
<evidence type="ECO:0000256" key="3">
    <source>
        <dbReference type="ARBA" id="ARBA00022801"/>
    </source>
</evidence>
<dbReference type="GO" id="GO:0004197">
    <property type="term" value="F:cysteine-type endopeptidase activity"/>
    <property type="evidence" value="ECO:0007669"/>
    <property type="project" value="InterPro"/>
</dbReference>
<name>A0A175JVX7_ENTHI</name>
<dbReference type="GO" id="GO:0051307">
    <property type="term" value="P:meiotic chromosome separation"/>
    <property type="evidence" value="ECO:0007669"/>
    <property type="project" value="TreeGrafter"/>
</dbReference>
<dbReference type="VEuPathDB" id="AmoebaDB:EHI7A_101530"/>
<organism evidence="7 8">
    <name type="scientific">Entamoeba histolytica</name>
    <dbReference type="NCBI Taxonomy" id="5759"/>
    <lineage>
        <taxon>Eukaryota</taxon>
        <taxon>Amoebozoa</taxon>
        <taxon>Evosea</taxon>
        <taxon>Archamoebae</taxon>
        <taxon>Mastigamoebida</taxon>
        <taxon>Entamoebidae</taxon>
        <taxon>Entamoeba</taxon>
    </lineage>
</organism>
<dbReference type="PANTHER" id="PTHR12792">
    <property type="entry name" value="EXTRA SPINDLE POLES 1-RELATED"/>
    <property type="match status" value="1"/>
</dbReference>
<dbReference type="Proteomes" id="UP000078387">
    <property type="component" value="Unassembled WGS sequence"/>
</dbReference>
<keyword evidence="3" id="KW-0378">Hydrolase</keyword>
<dbReference type="EC" id="3.4.22.49" evidence="2"/>
<sequence length="1503" mass="178044">MEEDYYQRLVGSLVRKIFNYTITHNIHENNIWILLIDMLIMVQHNNTLNYSFKMISYEKEQGREVLNFIRQEMAKMKVEDEIAISFIYCCLNRIKGTKNEYYELVQRYTTPRNSNEALLYVHYNLLEVIESMKRKKEEETMKYLEQSNSILSEFPRDTTNPNSLWKVYNFEIELTDIQKLLNEISLCLKEDKIVNNNKRVNEKVIEMMRLICDIIEEYLIKFNKIIPRETPKEIYFIAQIIEKFEVPKYIGKILIRITESAIYQRVSLLEITRIYRCYSGILNITGTEIFNIFYKTGYKLYQEKKYSEAIIVLNTFFSLKKTTFKEFEDKHLSEAEKIVMLSRKAIGREEEGIGNLIEGIKELEDKEIIEKWKRMKKIDDIMNRTVEAEYCVEEILSSLERSGSKIARKTIIELLDIGITFEPRIINNITENKKKVIKRISQEMQKYYKEKHILPFEVIRFQVYEIIIENDINKKERIENIIEEIKKKEEEQMFNKTQAINILITLAKCYYFKYVISLYNKESKNSEDIIELMKTLKYLSTINQKCSEEEINKHKMEILPLIIIVTTLFEMYGDQTNQLRCVENIKEIITKISITNEERISCYLKVIECYISMGYIKSGEIINERIEKIYKGMNIEEEEVKKNYIMYLIMKIRIGIERIHQEDGNINNIINEINILVENESFKKRSTEWERIVIETKLKDVISLYYCKIGEYNKGIEYRKKTLCLMKSITEVRNKEIKTKKGIFFYTIYSFIGNTIESYLNYGWMFEIKNKYKEAMMCYEEAEKIGIETGSLLRIIEIKTHKGELEMKKRNYEEAKKEFKEIDNISSKIKKYVSVKRNMIMTFMELGDLYRKTKHYNTSMEYYQVAKEIIDQLLQENLIEPFPLILRDSTQREYLVRQSLKGKIQRTSIEKEVEKGNKQPRNMSEVYQEIKNRILYKIIKLNKINTRNNTNSIQEYKTLLESPFNSPITKACILNQIGINQLENEEKKEGLKTFEEALSIAEKYCEPTLIHCIMHNILRCNVLNNKKCYYHAMSIGITYRQRESTKYGIRIEENTTIKDIDKHLPKEWTIICLTIDEIEKAIVISNINKTYNGINGRRIIKKGKENAIEKEIERIEIIKKEIQNIFSEIKGKEMTENEKRQHWRKVFDIDNRIKDICYSLEKKVLGWLRIIFYPRNYHRTKYYDNLLYSIIKNITNKEIIEIDILYLLISQINRLNHEEIVECLNYVIGNEIKPLVMEMLINQIKNVKLEETIEIENKSILLILDKQLHCLPWESMPTFDNIMITRIPAIEPFLSTKIQDINDTIPGILFNGKRGYYILNPTHDLTKTQNKILPIIKELKWNGVFNQIPKEEDILKGLYENDIMLYCGHGSGEQFIHGKKIQTLKKCGIALLMGCNSAELHQQGEFEPSGLVIDYLEAGSPLVCGNLWSVPDNDLDNITIEILNWIKSNSSEQQYLMNVLNKAKTKCVCRYFMGASIVCYGISVLKRKNKESILIKDDTPQQL</sequence>
<dbReference type="VEuPathDB" id="AmoebaDB:EHI5A_006450"/>
<evidence type="ECO:0000313" key="7">
    <source>
        <dbReference type="EMBL" id="GAT97911.1"/>
    </source>
</evidence>
<dbReference type="VEuPathDB" id="AmoebaDB:KM1_004560"/>
<evidence type="ECO:0000256" key="4">
    <source>
        <dbReference type="ARBA" id="ARBA00022829"/>
    </source>
</evidence>
<feature type="domain" description="Peptidase C50" evidence="6">
    <location>
        <begin position="1312"/>
        <end position="1406"/>
    </location>
</feature>
<accession>A0A175JVX7</accession>
<keyword evidence="5" id="KW-0175">Coiled coil</keyword>